<evidence type="ECO:0000256" key="4">
    <source>
        <dbReference type="ARBA" id="ARBA00022777"/>
    </source>
</evidence>
<evidence type="ECO:0000259" key="6">
    <source>
        <dbReference type="PROSITE" id="PS50011"/>
    </source>
</evidence>
<evidence type="ECO:0000256" key="2">
    <source>
        <dbReference type="ARBA" id="ARBA00022679"/>
    </source>
</evidence>
<dbReference type="RefSeq" id="WP_197171585.1">
    <property type="nucleotide sequence ID" value="NZ_SJPY01000005.1"/>
</dbReference>
<evidence type="ECO:0000256" key="1">
    <source>
        <dbReference type="ARBA" id="ARBA00012513"/>
    </source>
</evidence>
<comment type="caution">
    <text evidence="7">The sequence shown here is derived from an EMBL/GenBank/DDBJ whole genome shotgun (WGS) entry which is preliminary data.</text>
</comment>
<evidence type="ECO:0000256" key="3">
    <source>
        <dbReference type="ARBA" id="ARBA00022741"/>
    </source>
</evidence>
<keyword evidence="4 7" id="KW-0418">Kinase</keyword>
<dbReference type="AlphaFoldDB" id="A0A5C6DSW6"/>
<dbReference type="SMART" id="SM00220">
    <property type="entry name" value="S_TKc"/>
    <property type="match status" value="1"/>
</dbReference>
<dbReference type="GO" id="GO:0004674">
    <property type="term" value="F:protein serine/threonine kinase activity"/>
    <property type="evidence" value="ECO:0007669"/>
    <property type="project" value="UniProtKB-EC"/>
</dbReference>
<evidence type="ECO:0000313" key="8">
    <source>
        <dbReference type="Proteomes" id="UP000315471"/>
    </source>
</evidence>
<name>A0A5C6DSW6_9BACT</name>
<gene>
    <name evidence="7" type="primary">stkP_3</name>
    <name evidence="7" type="ORF">Q31b_31630</name>
</gene>
<dbReference type="Gene3D" id="3.30.200.20">
    <property type="entry name" value="Phosphorylase Kinase, domain 1"/>
    <property type="match status" value="1"/>
</dbReference>
<dbReference type="SUPFAM" id="SSF56112">
    <property type="entry name" value="Protein kinase-like (PK-like)"/>
    <property type="match status" value="1"/>
</dbReference>
<keyword evidence="2 7" id="KW-0808">Transferase</keyword>
<dbReference type="InterPro" id="IPR011009">
    <property type="entry name" value="Kinase-like_dom_sf"/>
</dbReference>
<evidence type="ECO:0000256" key="5">
    <source>
        <dbReference type="ARBA" id="ARBA00022840"/>
    </source>
</evidence>
<keyword evidence="5" id="KW-0067">ATP-binding</keyword>
<dbReference type="Proteomes" id="UP000315471">
    <property type="component" value="Unassembled WGS sequence"/>
</dbReference>
<dbReference type="PROSITE" id="PS50011">
    <property type="entry name" value="PROTEIN_KINASE_DOM"/>
    <property type="match status" value="1"/>
</dbReference>
<dbReference type="PANTHER" id="PTHR43671">
    <property type="entry name" value="SERINE/THREONINE-PROTEIN KINASE NEK"/>
    <property type="match status" value="1"/>
</dbReference>
<accession>A0A5C6DSW6</accession>
<keyword evidence="8" id="KW-1185">Reference proteome</keyword>
<sequence length="300" mass="33767">MVELPNLTPNQIESAITSVSDVQPLGRGGQKIVFSGEIDGERYALKFSRAPIETVESDEMESEYDPDVVVRAKREVETMRQCKSPHMVKLGPIGLEFIEISGERLIFFTEELITGSDLRQIKRGRCLSAIEVVRLGVQITHAIAAIWELKKVHRDIKPGNIMLRNDGNFVLLDAGLAFDKAGDSLSGGFLVGTRIYFSPEQFDYGNRRTIMDFRSDMFALGVTMYEMATGDHPFYTRGDGSENFFTKVMKFHPTPPHELVDNFPEDLSAIIMRMLGKSPHLRYRKCEQLIERLNAVGATS</sequence>
<dbReference type="CDD" id="cd14014">
    <property type="entry name" value="STKc_PknB_like"/>
    <property type="match status" value="1"/>
</dbReference>
<reference evidence="7 8" key="1">
    <citation type="submission" date="2019-02" db="EMBL/GenBank/DDBJ databases">
        <title>Deep-cultivation of Planctomycetes and their phenomic and genomic characterization uncovers novel biology.</title>
        <authorList>
            <person name="Wiegand S."/>
            <person name="Jogler M."/>
            <person name="Boedeker C."/>
            <person name="Pinto D."/>
            <person name="Vollmers J."/>
            <person name="Rivas-Marin E."/>
            <person name="Kohn T."/>
            <person name="Peeters S.H."/>
            <person name="Heuer A."/>
            <person name="Rast P."/>
            <person name="Oberbeckmann S."/>
            <person name="Bunk B."/>
            <person name="Jeske O."/>
            <person name="Meyerdierks A."/>
            <person name="Storesund J.E."/>
            <person name="Kallscheuer N."/>
            <person name="Luecker S."/>
            <person name="Lage O.M."/>
            <person name="Pohl T."/>
            <person name="Merkel B.J."/>
            <person name="Hornburger P."/>
            <person name="Mueller R.-W."/>
            <person name="Bruemmer F."/>
            <person name="Labrenz M."/>
            <person name="Spormann A.M."/>
            <person name="Op Den Camp H."/>
            <person name="Overmann J."/>
            <person name="Amann R."/>
            <person name="Jetten M.S.M."/>
            <person name="Mascher T."/>
            <person name="Medema M.H."/>
            <person name="Devos D.P."/>
            <person name="Kaster A.-K."/>
            <person name="Ovreas L."/>
            <person name="Rohde M."/>
            <person name="Galperin M.Y."/>
            <person name="Jogler C."/>
        </authorList>
    </citation>
    <scope>NUCLEOTIDE SEQUENCE [LARGE SCALE GENOMIC DNA]</scope>
    <source>
        <strain evidence="7 8">Q31b</strain>
    </source>
</reference>
<dbReference type="Gene3D" id="1.10.510.10">
    <property type="entry name" value="Transferase(Phosphotransferase) domain 1"/>
    <property type="match status" value="1"/>
</dbReference>
<dbReference type="Pfam" id="PF00069">
    <property type="entry name" value="Pkinase"/>
    <property type="match status" value="1"/>
</dbReference>
<dbReference type="PANTHER" id="PTHR43671:SF13">
    <property type="entry name" value="SERINE_THREONINE-PROTEIN KINASE NEK2"/>
    <property type="match status" value="1"/>
</dbReference>
<protein>
    <recommendedName>
        <fullName evidence="1">non-specific serine/threonine protein kinase</fullName>
        <ecNumber evidence="1">2.7.11.1</ecNumber>
    </recommendedName>
</protein>
<proteinExistence type="predicted"/>
<dbReference type="EMBL" id="SJPY01000005">
    <property type="protein sequence ID" value="TWU39848.1"/>
    <property type="molecule type" value="Genomic_DNA"/>
</dbReference>
<dbReference type="EC" id="2.7.11.1" evidence="1"/>
<organism evidence="7 8">
    <name type="scientific">Novipirellula aureliae</name>
    <dbReference type="NCBI Taxonomy" id="2527966"/>
    <lineage>
        <taxon>Bacteria</taxon>
        <taxon>Pseudomonadati</taxon>
        <taxon>Planctomycetota</taxon>
        <taxon>Planctomycetia</taxon>
        <taxon>Pirellulales</taxon>
        <taxon>Pirellulaceae</taxon>
        <taxon>Novipirellula</taxon>
    </lineage>
</organism>
<evidence type="ECO:0000313" key="7">
    <source>
        <dbReference type="EMBL" id="TWU39848.1"/>
    </source>
</evidence>
<feature type="domain" description="Protein kinase" evidence="6">
    <location>
        <begin position="19"/>
        <end position="293"/>
    </location>
</feature>
<keyword evidence="3" id="KW-0547">Nucleotide-binding</keyword>
<dbReference type="InterPro" id="IPR050660">
    <property type="entry name" value="NEK_Ser/Thr_kinase"/>
</dbReference>
<dbReference type="InterPro" id="IPR000719">
    <property type="entry name" value="Prot_kinase_dom"/>
</dbReference>
<dbReference type="GO" id="GO:0005524">
    <property type="term" value="F:ATP binding"/>
    <property type="evidence" value="ECO:0007669"/>
    <property type="project" value="UniProtKB-KW"/>
</dbReference>